<protein>
    <submittedName>
        <fullName evidence="2">Uncharacterized protein</fullName>
    </submittedName>
</protein>
<dbReference type="Proteomes" id="UP000054854">
    <property type="component" value="Unassembled WGS sequence"/>
</dbReference>
<evidence type="ECO:0000313" key="4">
    <source>
        <dbReference type="Proteomes" id="UP000255316"/>
    </source>
</evidence>
<reference evidence="1 3" key="1">
    <citation type="submission" date="2015-11" db="EMBL/GenBank/DDBJ databases">
        <title>Genomic analysis of 38 Legionella species identifies large and diverse effector repertoires.</title>
        <authorList>
            <person name="Burstein D."/>
            <person name="Amaro F."/>
            <person name="Zusman T."/>
            <person name="Lifshitz Z."/>
            <person name="Cohen O."/>
            <person name="Gilbert J.A."/>
            <person name="Pupko T."/>
            <person name="Shuman H.A."/>
            <person name="Segal G."/>
        </authorList>
    </citation>
    <scope>NUCLEOTIDE SEQUENCE [LARGE SCALE GENOMIC DNA]</scope>
    <source>
        <strain evidence="1 3">CDC#72-OH-14</strain>
    </source>
</reference>
<proteinExistence type="predicted"/>
<accession>A0A378IGN8</accession>
<sequence length="96" mass="10607">MEYTRHPRPDNFVINLLSGLAAYMLKLKKASLKIHSLNENLGMLMSNSGQPNFLFKSDSVLLPVQNIATFSSYSMVCMHKLTCSDDFSAASSIGFA</sequence>
<dbReference type="EMBL" id="LNXX01000007">
    <property type="protein sequence ID" value="KTC92036.1"/>
    <property type="molecule type" value="Genomic_DNA"/>
</dbReference>
<dbReference type="EMBL" id="UGNX01000001">
    <property type="protein sequence ID" value="STX33661.1"/>
    <property type="molecule type" value="Genomic_DNA"/>
</dbReference>
<keyword evidence="3" id="KW-1185">Reference proteome</keyword>
<reference evidence="2 4" key="2">
    <citation type="submission" date="2018-06" db="EMBL/GenBank/DDBJ databases">
        <authorList>
            <consortium name="Pathogen Informatics"/>
            <person name="Doyle S."/>
        </authorList>
    </citation>
    <scope>NUCLEOTIDE SEQUENCE [LARGE SCALE GENOMIC DNA]</scope>
    <source>
        <strain evidence="2 4">NCTC12438</strain>
    </source>
</reference>
<name>A0A378IGN8_9GAMM</name>
<evidence type="ECO:0000313" key="2">
    <source>
        <dbReference type="EMBL" id="STX33661.1"/>
    </source>
</evidence>
<organism evidence="2 4">
    <name type="scientific">Legionella cincinnatiensis</name>
    <dbReference type="NCBI Taxonomy" id="28085"/>
    <lineage>
        <taxon>Bacteria</taxon>
        <taxon>Pseudomonadati</taxon>
        <taxon>Pseudomonadota</taxon>
        <taxon>Gammaproteobacteria</taxon>
        <taxon>Legionellales</taxon>
        <taxon>Legionellaceae</taxon>
        <taxon>Legionella</taxon>
    </lineage>
</organism>
<gene>
    <name evidence="1" type="ORF">Lcin_0815</name>
    <name evidence="2" type="ORF">NCTC12438_00232</name>
</gene>
<dbReference type="AlphaFoldDB" id="A0A378IGN8"/>
<evidence type="ECO:0000313" key="3">
    <source>
        <dbReference type="Proteomes" id="UP000054854"/>
    </source>
</evidence>
<evidence type="ECO:0000313" key="1">
    <source>
        <dbReference type="EMBL" id="KTC92036.1"/>
    </source>
</evidence>
<dbReference type="Proteomes" id="UP000255316">
    <property type="component" value="Unassembled WGS sequence"/>
</dbReference>